<dbReference type="PANTHER" id="PTHR33741">
    <property type="entry name" value="TRANSMEMBRANE PROTEIN DDB_G0269096-RELATED"/>
    <property type="match status" value="1"/>
</dbReference>
<keyword evidence="4" id="KW-1185">Reference proteome</keyword>
<dbReference type="InterPro" id="IPR007065">
    <property type="entry name" value="HPP"/>
</dbReference>
<dbReference type="Pfam" id="PF04982">
    <property type="entry name" value="TM_HPP"/>
    <property type="match status" value="1"/>
</dbReference>
<evidence type="ECO:0000313" key="3">
    <source>
        <dbReference type="EMBL" id="RDI40232.1"/>
    </source>
</evidence>
<keyword evidence="1" id="KW-0812">Transmembrane</keyword>
<feature type="transmembrane region" description="Helical" evidence="1">
    <location>
        <begin position="87"/>
        <end position="113"/>
    </location>
</feature>
<protein>
    <submittedName>
        <fullName evidence="3">HPP family protein</fullName>
    </submittedName>
</protein>
<dbReference type="Proteomes" id="UP000254958">
    <property type="component" value="Unassembled WGS sequence"/>
</dbReference>
<keyword evidence="1" id="KW-1133">Transmembrane helix</keyword>
<gene>
    <name evidence="3" type="ORF">C7453_10119</name>
</gene>
<keyword evidence="1" id="KW-0472">Membrane</keyword>
<feature type="domain" description="HPP transmembrane region" evidence="2">
    <location>
        <begin position="17"/>
        <end position="175"/>
    </location>
</feature>
<dbReference type="InterPro" id="IPR058581">
    <property type="entry name" value="TM_HPP"/>
</dbReference>
<evidence type="ECO:0000256" key="1">
    <source>
        <dbReference type="SAM" id="Phobius"/>
    </source>
</evidence>
<comment type="caution">
    <text evidence="3">The sequence shown here is derived from an EMBL/GenBank/DDBJ whole genome shotgun (WGS) entry which is preliminary data.</text>
</comment>
<evidence type="ECO:0000259" key="2">
    <source>
        <dbReference type="Pfam" id="PF04982"/>
    </source>
</evidence>
<sequence>MHKKYILLGGRNDLKTRMSQSQSLRAATGSLIGITLSCLAGIALAPAGAAAIVAPIGASAVLAFAVPSSPLATPRAIILGNTLSAAIGTLVSCLPGLPLALAAGLAVMLAIAAMSATRTLHPPGGAAALTAVLAHPAAHGLAGALLFPFLPVALNSIILTVAAIAFHRATGHVYPHVPVPAPTTPTPHFTHTDIQTALDRMPDPLDVVPGDIEQLLVLAEEAAAARRSRR</sequence>
<reference evidence="3 4" key="1">
    <citation type="submission" date="2018-07" db="EMBL/GenBank/DDBJ databases">
        <title>Genomic Encyclopedia of Type Strains, Phase IV (KMG-IV): sequencing the most valuable type-strain genomes for metagenomic binning, comparative biology and taxonomic classification.</title>
        <authorList>
            <person name="Goeker M."/>
        </authorList>
    </citation>
    <scope>NUCLEOTIDE SEQUENCE [LARGE SCALE GENOMIC DNA]</scope>
    <source>
        <strain evidence="3 4">DSM 5603</strain>
    </source>
</reference>
<name>A0A370G8V5_GLULI</name>
<dbReference type="AlphaFoldDB" id="A0A370G8V5"/>
<proteinExistence type="predicted"/>
<evidence type="ECO:0000313" key="4">
    <source>
        <dbReference type="Proteomes" id="UP000254958"/>
    </source>
</evidence>
<dbReference type="PANTHER" id="PTHR33741:SF5">
    <property type="entry name" value="TRANSMEMBRANE PROTEIN DDB_G0269096-RELATED"/>
    <property type="match status" value="1"/>
</dbReference>
<accession>A0A370G8V5</accession>
<dbReference type="EMBL" id="QQAW01000001">
    <property type="protein sequence ID" value="RDI40232.1"/>
    <property type="molecule type" value="Genomic_DNA"/>
</dbReference>
<feature type="transmembrane region" description="Helical" evidence="1">
    <location>
        <begin position="144"/>
        <end position="166"/>
    </location>
</feature>
<organism evidence="3 4">
    <name type="scientific">Gluconacetobacter liquefaciens</name>
    <name type="common">Acetobacter liquefaciens</name>
    <dbReference type="NCBI Taxonomy" id="89584"/>
    <lineage>
        <taxon>Bacteria</taxon>
        <taxon>Pseudomonadati</taxon>
        <taxon>Pseudomonadota</taxon>
        <taxon>Alphaproteobacteria</taxon>
        <taxon>Acetobacterales</taxon>
        <taxon>Acetobacteraceae</taxon>
        <taxon>Gluconacetobacter</taxon>
    </lineage>
</organism>